<dbReference type="EMBL" id="JBHRSM010000025">
    <property type="protein sequence ID" value="MFC3087611.1"/>
    <property type="molecule type" value="Genomic_DNA"/>
</dbReference>
<protein>
    <recommendedName>
        <fullName evidence="4">EamA domain-containing protein</fullName>
    </recommendedName>
</protein>
<sequence>MTALAFLWLAAATVVFVAANGVLKVYAIKGQPGVLIGALLMFCVGNWLMVQVMKASGLGLAIAVSSIVQLVAISVLALVVFGERPTGLQLAGMALGVVAVAMIAWPAGGRA</sequence>
<feature type="transmembrane region" description="Helical" evidence="1">
    <location>
        <begin position="87"/>
        <end position="107"/>
    </location>
</feature>
<dbReference type="Proteomes" id="UP001595445">
    <property type="component" value="Unassembled WGS sequence"/>
</dbReference>
<evidence type="ECO:0000313" key="2">
    <source>
        <dbReference type="EMBL" id="MFC3087611.1"/>
    </source>
</evidence>
<dbReference type="InterPro" id="IPR037185">
    <property type="entry name" value="EmrE-like"/>
</dbReference>
<dbReference type="SUPFAM" id="SSF103481">
    <property type="entry name" value="Multidrug resistance efflux transporter EmrE"/>
    <property type="match status" value="1"/>
</dbReference>
<dbReference type="Gene3D" id="1.10.3730.20">
    <property type="match status" value="1"/>
</dbReference>
<evidence type="ECO:0000256" key="1">
    <source>
        <dbReference type="SAM" id="Phobius"/>
    </source>
</evidence>
<name>A0ABV7DZ33_9RHOB</name>
<evidence type="ECO:0008006" key="4">
    <source>
        <dbReference type="Google" id="ProtNLM"/>
    </source>
</evidence>
<keyword evidence="1" id="KW-1133">Transmembrane helix</keyword>
<feature type="transmembrane region" description="Helical" evidence="1">
    <location>
        <begin position="34"/>
        <end position="50"/>
    </location>
</feature>
<feature type="transmembrane region" description="Helical" evidence="1">
    <location>
        <begin position="57"/>
        <end position="81"/>
    </location>
</feature>
<keyword evidence="1" id="KW-0472">Membrane</keyword>
<comment type="caution">
    <text evidence="2">The sequence shown here is derived from an EMBL/GenBank/DDBJ whole genome shotgun (WGS) entry which is preliminary data.</text>
</comment>
<accession>A0ABV7DZ33</accession>
<dbReference type="RefSeq" id="WP_197641471.1">
    <property type="nucleotide sequence ID" value="NZ_JAEACP010000001.1"/>
</dbReference>
<reference evidence="3" key="1">
    <citation type="journal article" date="2019" name="Int. J. Syst. Evol. Microbiol.">
        <title>The Global Catalogue of Microorganisms (GCM) 10K type strain sequencing project: providing services to taxonomists for standard genome sequencing and annotation.</title>
        <authorList>
            <consortium name="The Broad Institute Genomics Platform"/>
            <consortium name="The Broad Institute Genome Sequencing Center for Infectious Disease"/>
            <person name="Wu L."/>
            <person name="Ma J."/>
        </authorList>
    </citation>
    <scope>NUCLEOTIDE SEQUENCE [LARGE SCALE GENOMIC DNA]</scope>
    <source>
        <strain evidence="3">KCTC 62102</strain>
    </source>
</reference>
<proteinExistence type="predicted"/>
<gene>
    <name evidence="2" type="ORF">ACFOD6_16305</name>
</gene>
<evidence type="ECO:0000313" key="3">
    <source>
        <dbReference type="Proteomes" id="UP001595445"/>
    </source>
</evidence>
<organism evidence="2 3">
    <name type="scientific">Tabrizicola soli</name>
    <dbReference type="NCBI Taxonomy" id="2185115"/>
    <lineage>
        <taxon>Bacteria</taxon>
        <taxon>Pseudomonadati</taxon>
        <taxon>Pseudomonadota</taxon>
        <taxon>Alphaproteobacteria</taxon>
        <taxon>Rhodobacterales</taxon>
        <taxon>Paracoccaceae</taxon>
        <taxon>Tabrizicola</taxon>
    </lineage>
</organism>
<keyword evidence="1" id="KW-0812">Transmembrane</keyword>
<keyword evidence="3" id="KW-1185">Reference proteome</keyword>